<evidence type="ECO:0000256" key="1">
    <source>
        <dbReference type="ARBA" id="ARBA00022741"/>
    </source>
</evidence>
<dbReference type="SUPFAM" id="SSF52540">
    <property type="entry name" value="P-loop containing nucleoside triphosphate hydrolases"/>
    <property type="match status" value="1"/>
</dbReference>
<dbReference type="EMBL" id="JBHTBJ010000032">
    <property type="protein sequence ID" value="MFC7278411.1"/>
    <property type="molecule type" value="Genomic_DNA"/>
</dbReference>
<dbReference type="InterPro" id="IPR011990">
    <property type="entry name" value="TPR-like_helical_dom_sf"/>
</dbReference>
<keyword evidence="2" id="KW-0067">ATP-binding</keyword>
<accession>A0ABW2I142</accession>
<dbReference type="PRINTS" id="PR00038">
    <property type="entry name" value="HTHLUXR"/>
</dbReference>
<dbReference type="SUPFAM" id="SSF46894">
    <property type="entry name" value="C-terminal effector domain of the bipartite response regulators"/>
    <property type="match status" value="1"/>
</dbReference>
<dbReference type="InterPro" id="IPR027417">
    <property type="entry name" value="P-loop_NTPase"/>
</dbReference>
<evidence type="ECO:0000259" key="3">
    <source>
        <dbReference type="PROSITE" id="PS50043"/>
    </source>
</evidence>
<keyword evidence="5" id="KW-1185">Reference proteome</keyword>
<dbReference type="InterPro" id="IPR036388">
    <property type="entry name" value="WH-like_DNA-bd_sf"/>
</dbReference>
<evidence type="ECO:0000313" key="4">
    <source>
        <dbReference type="EMBL" id="MFC7278411.1"/>
    </source>
</evidence>
<evidence type="ECO:0000256" key="2">
    <source>
        <dbReference type="ARBA" id="ARBA00022840"/>
    </source>
</evidence>
<reference evidence="5" key="1">
    <citation type="journal article" date="2019" name="Int. J. Syst. Evol. Microbiol.">
        <title>The Global Catalogue of Microorganisms (GCM) 10K type strain sequencing project: providing services to taxonomists for standard genome sequencing and annotation.</title>
        <authorList>
            <consortium name="The Broad Institute Genomics Platform"/>
            <consortium name="The Broad Institute Genome Sequencing Center for Infectious Disease"/>
            <person name="Wu L."/>
            <person name="Ma J."/>
        </authorList>
    </citation>
    <scope>NUCLEOTIDE SEQUENCE [LARGE SCALE GENOMIC DNA]</scope>
    <source>
        <strain evidence="5">XZYJT-10</strain>
    </source>
</reference>
<dbReference type="PANTHER" id="PTHR16305">
    <property type="entry name" value="TESTICULAR SOLUBLE ADENYLYL CYCLASE"/>
    <property type="match status" value="1"/>
</dbReference>
<dbReference type="Pfam" id="PF00196">
    <property type="entry name" value="GerE"/>
    <property type="match status" value="1"/>
</dbReference>
<dbReference type="InterPro" id="IPR016032">
    <property type="entry name" value="Sig_transdc_resp-reg_C-effctor"/>
</dbReference>
<dbReference type="SUPFAM" id="SSF48452">
    <property type="entry name" value="TPR-like"/>
    <property type="match status" value="3"/>
</dbReference>
<dbReference type="CDD" id="cd06170">
    <property type="entry name" value="LuxR_C_like"/>
    <property type="match status" value="1"/>
</dbReference>
<keyword evidence="1" id="KW-0547">Nucleotide-binding</keyword>
<name>A0ABW2I142_9ACTN</name>
<evidence type="ECO:0000313" key="5">
    <source>
        <dbReference type="Proteomes" id="UP001596548"/>
    </source>
</evidence>
<dbReference type="Proteomes" id="UP001596548">
    <property type="component" value="Unassembled WGS sequence"/>
</dbReference>
<dbReference type="InterPro" id="IPR041664">
    <property type="entry name" value="AAA_16"/>
</dbReference>
<dbReference type="PANTHER" id="PTHR16305:SF35">
    <property type="entry name" value="TRANSCRIPTIONAL ACTIVATOR DOMAIN"/>
    <property type="match status" value="1"/>
</dbReference>
<organism evidence="4 5">
    <name type="scientific">Paractinoplanes rhizophilus</name>
    <dbReference type="NCBI Taxonomy" id="1416877"/>
    <lineage>
        <taxon>Bacteria</taxon>
        <taxon>Bacillati</taxon>
        <taxon>Actinomycetota</taxon>
        <taxon>Actinomycetes</taxon>
        <taxon>Micromonosporales</taxon>
        <taxon>Micromonosporaceae</taxon>
        <taxon>Paractinoplanes</taxon>
    </lineage>
</organism>
<protein>
    <submittedName>
        <fullName evidence="4">AAA family ATPase</fullName>
    </submittedName>
</protein>
<dbReference type="SMART" id="SM00421">
    <property type="entry name" value="HTH_LUXR"/>
    <property type="match status" value="1"/>
</dbReference>
<proteinExistence type="predicted"/>
<dbReference type="PROSITE" id="PS50043">
    <property type="entry name" value="HTH_LUXR_2"/>
    <property type="match status" value="1"/>
</dbReference>
<sequence>MRRRRLSPLVGRHAELAEISAAWDDVGQGQAAGFLISGEAGVGKTRLVQECIERVLARGGQVLAGSSFRISSGGLPYGPILDALRRFLRDRSAGSLAELAGPRFAMLDRMFWPEAADAPEAPDGDASLRQARLFDVFLALLGQLAEQGPVLLVVEDVHWAEQSTLDLLSFLTVALRRERVLLLVTYRDDEPAAGPLPAALVELLRGVFMTHLALAPFGADDLSLLLTQLAGNPLPVAVVDEIADRSGGNAYFAEELFEARGIGEEVPARVRDVVLLRVGTFSADAQAVLQVCAVIGRRIGYPLLATVAELPEKPLLAALRELAANRVLQADTGNAYRFRHALAQEAVYSGLLPGERARLHARVAAALTERPQLGDRPRSTATAVIAAHWEATGDLPQALAAVIAAGRAAAEVRAFREGLTYFTRAIELWDEVDDAAEAGLTRPELLAAAARCAHDAGEHETAVRLVEEALAAIPRQDVVARALLYEALGTYMDRVDGARALRSFTKAYHLLATSDALAERARVTAALANSLSVRGLYPDSAPLWEETLTLARRAGRKREEVLGLKTSGWHFAMHGEPETGIGRMREALRVARDEDDVENICLTYNHLSLALDFIGWSADAVATAEEALRWSMDLGLMFPPMIDMLDSIVLVLYRNGRWRQAEEVADRLLASHHAAARALMTFVVLGELGTARGRPEEAAQQLKQAQEQLKNDEDPLDHGLVHAAAAAYAMWQEDYETARAEVEAGLEVVGAHGDDQQAVALCVLGLRIEADEAERRRARGRADLAEVLRHGTALRDRAGSLWQGMGVRQKSFPEAAVDAAMGEAEFARLLGGEPYPEAWGEVAAGWDRLARPYPAAYARWREAEELVRKRDQRAAEVLRAAGETAERLDARALRREITALADRARIDLGAQPAAPAEEPEHPFHLTEREVQVLALLKEGRRNREIARALFISESTASVHVSNILAKLNAVNRVEAAAIAHRLHLA</sequence>
<dbReference type="Gene3D" id="3.40.50.300">
    <property type="entry name" value="P-loop containing nucleotide triphosphate hydrolases"/>
    <property type="match status" value="1"/>
</dbReference>
<dbReference type="Pfam" id="PF13191">
    <property type="entry name" value="AAA_16"/>
    <property type="match status" value="1"/>
</dbReference>
<dbReference type="RefSeq" id="WP_378975228.1">
    <property type="nucleotide sequence ID" value="NZ_JBHTBJ010000032.1"/>
</dbReference>
<dbReference type="Gene3D" id="1.25.40.10">
    <property type="entry name" value="Tetratricopeptide repeat domain"/>
    <property type="match status" value="2"/>
</dbReference>
<gene>
    <name evidence="4" type="ORF">ACFQS1_30890</name>
</gene>
<feature type="domain" description="HTH luxR-type" evidence="3">
    <location>
        <begin position="918"/>
        <end position="983"/>
    </location>
</feature>
<dbReference type="InterPro" id="IPR000792">
    <property type="entry name" value="Tscrpt_reg_LuxR_C"/>
</dbReference>
<comment type="caution">
    <text evidence="4">The sequence shown here is derived from an EMBL/GenBank/DDBJ whole genome shotgun (WGS) entry which is preliminary data.</text>
</comment>
<dbReference type="Gene3D" id="1.10.10.10">
    <property type="entry name" value="Winged helix-like DNA-binding domain superfamily/Winged helix DNA-binding domain"/>
    <property type="match status" value="1"/>
</dbReference>